<dbReference type="RefSeq" id="WP_128777510.1">
    <property type="nucleotide sequence ID" value="NZ_RYFI01000009.1"/>
</dbReference>
<feature type="chain" id="PRO_5020368764" description="Matrixin family metalloprotease" evidence="1">
    <location>
        <begin position="20"/>
        <end position="299"/>
    </location>
</feature>
<dbReference type="InterPro" id="IPR024079">
    <property type="entry name" value="MetalloPept_cat_dom_sf"/>
</dbReference>
<dbReference type="GO" id="GO:0008237">
    <property type="term" value="F:metallopeptidase activity"/>
    <property type="evidence" value="ECO:0007669"/>
    <property type="project" value="InterPro"/>
</dbReference>
<name>A0A4Q0MI75_9HYPH</name>
<evidence type="ECO:0000313" key="2">
    <source>
        <dbReference type="EMBL" id="RXF73317.1"/>
    </source>
</evidence>
<keyword evidence="3" id="KW-1185">Reference proteome</keyword>
<evidence type="ECO:0008006" key="4">
    <source>
        <dbReference type="Google" id="ProtNLM"/>
    </source>
</evidence>
<dbReference type="EMBL" id="RYFI01000009">
    <property type="protein sequence ID" value="RXF73317.1"/>
    <property type="molecule type" value="Genomic_DNA"/>
</dbReference>
<dbReference type="SUPFAM" id="SSF55486">
    <property type="entry name" value="Metalloproteases ('zincins'), catalytic domain"/>
    <property type="match status" value="1"/>
</dbReference>
<dbReference type="Gene3D" id="3.40.390.10">
    <property type="entry name" value="Collagenase (Catalytic Domain)"/>
    <property type="match status" value="1"/>
</dbReference>
<evidence type="ECO:0000256" key="1">
    <source>
        <dbReference type="SAM" id="SignalP"/>
    </source>
</evidence>
<sequence>MRGAVLIASSLIFAAPAFAGDEPPAAAEAAQPAATSSAAYRMAIEGDDEGLQAFIGALPKVRIKSPEGTVQVYRLMEGDILATEAQVEARIRELRARTRPASGVPSGELLVLADAAGNPVIWPKGARALTYAVDRASFRSADEYEVAAENLAKATADWIAACPDCGLSFTHAKELDDASPTTAQVNFVVTFLPGATGFVAAAPFPNDIQAKRLLVVGPQYFTTSFDRIGVFRHELGHVLGYRHMHIIGVPGCDTEDANWLAVSKTYDPLSVMHYLCGEGGTREMRLSDTDKRDHRTLYQ</sequence>
<reference evidence="2 3" key="1">
    <citation type="submission" date="2018-12" db="EMBL/GenBank/DDBJ databases">
        <title>bacterium Hansschlegelia zhihuaiae S113.</title>
        <authorList>
            <person name="He J."/>
        </authorList>
    </citation>
    <scope>NUCLEOTIDE SEQUENCE [LARGE SCALE GENOMIC DNA]</scope>
    <source>
        <strain evidence="2 3">S 113</strain>
    </source>
</reference>
<accession>A0A4Q0MI75</accession>
<dbReference type="OrthoDB" id="9783144at2"/>
<dbReference type="Proteomes" id="UP000289708">
    <property type="component" value="Unassembled WGS sequence"/>
</dbReference>
<organism evidence="2 3">
    <name type="scientific">Hansschlegelia zhihuaiae</name>
    <dbReference type="NCBI Taxonomy" id="405005"/>
    <lineage>
        <taxon>Bacteria</taxon>
        <taxon>Pseudomonadati</taxon>
        <taxon>Pseudomonadota</taxon>
        <taxon>Alphaproteobacteria</taxon>
        <taxon>Hyphomicrobiales</taxon>
        <taxon>Methylopilaceae</taxon>
        <taxon>Hansschlegelia</taxon>
    </lineage>
</organism>
<feature type="signal peptide" evidence="1">
    <location>
        <begin position="1"/>
        <end position="19"/>
    </location>
</feature>
<comment type="caution">
    <text evidence="2">The sequence shown here is derived from an EMBL/GenBank/DDBJ whole genome shotgun (WGS) entry which is preliminary data.</text>
</comment>
<evidence type="ECO:0000313" key="3">
    <source>
        <dbReference type="Proteomes" id="UP000289708"/>
    </source>
</evidence>
<gene>
    <name evidence="2" type="ORF">EK403_10850</name>
</gene>
<dbReference type="AlphaFoldDB" id="A0A4Q0MI75"/>
<protein>
    <recommendedName>
        <fullName evidence="4">Matrixin family metalloprotease</fullName>
    </recommendedName>
</protein>
<keyword evidence="1" id="KW-0732">Signal</keyword>
<proteinExistence type="predicted"/>